<keyword evidence="1" id="KW-1133">Transmembrane helix</keyword>
<dbReference type="SUPFAM" id="SSF55073">
    <property type="entry name" value="Nucleotide cyclase"/>
    <property type="match status" value="1"/>
</dbReference>
<evidence type="ECO:0000259" key="2">
    <source>
        <dbReference type="PROSITE" id="PS50125"/>
    </source>
</evidence>
<accession>A0ABU3AAC1</accession>
<keyword evidence="4" id="KW-1185">Reference proteome</keyword>
<dbReference type="Gene3D" id="3.30.70.1230">
    <property type="entry name" value="Nucleotide cyclase"/>
    <property type="match status" value="1"/>
</dbReference>
<dbReference type="PANTHER" id="PTHR43081">
    <property type="entry name" value="ADENYLATE CYCLASE, TERMINAL-DIFFERENTIATION SPECIFIC-RELATED"/>
    <property type="match status" value="1"/>
</dbReference>
<keyword evidence="1" id="KW-0812">Transmembrane</keyword>
<dbReference type="InterPro" id="IPR050697">
    <property type="entry name" value="Adenylyl/Guanylyl_Cyclase_3/4"/>
</dbReference>
<dbReference type="PROSITE" id="PS50125">
    <property type="entry name" value="GUANYLATE_CYCLASE_2"/>
    <property type="match status" value="1"/>
</dbReference>
<name>A0ABU3AAC1_9FLAO</name>
<evidence type="ECO:0000313" key="4">
    <source>
        <dbReference type="Proteomes" id="UP001255246"/>
    </source>
</evidence>
<organism evidence="3 4">
    <name type="scientific">Croceitalea rosinachiae</name>
    <dbReference type="NCBI Taxonomy" id="3075596"/>
    <lineage>
        <taxon>Bacteria</taxon>
        <taxon>Pseudomonadati</taxon>
        <taxon>Bacteroidota</taxon>
        <taxon>Flavobacteriia</taxon>
        <taxon>Flavobacteriales</taxon>
        <taxon>Flavobacteriaceae</taxon>
        <taxon>Croceitalea</taxon>
    </lineage>
</organism>
<feature type="transmembrane region" description="Helical" evidence="1">
    <location>
        <begin position="9"/>
        <end position="30"/>
    </location>
</feature>
<evidence type="ECO:0000313" key="3">
    <source>
        <dbReference type="EMBL" id="MDT0606855.1"/>
    </source>
</evidence>
<dbReference type="EMBL" id="JAVRHR010000001">
    <property type="protein sequence ID" value="MDT0606855.1"/>
    <property type="molecule type" value="Genomic_DNA"/>
</dbReference>
<dbReference type="RefSeq" id="WP_311350398.1">
    <property type="nucleotide sequence ID" value="NZ_JAVRHR010000001.1"/>
</dbReference>
<sequence>MLAPKTKRYILKILPFGIITGVFYMVYALVEYGILGDHPIYPSTKNPYDFVLLVPTIVCSFLGLLIGAIEVLFLSKVFLKSTFTKKIIFKTLIYSLMIMAATVTISVVINSFELQVSPLSSTVWDGVYRFFTNFAFWSTICYFTLSTIACLFYSEISDNVGENVLLNFFTGKYHHPMEEERVFLFLDMKSSTTIAEQLGHITYFKLLRDYYADLSDAIITYGGEIYQYVGDEIVVTWQLKPNQKHTQSIECFFAMKAALEAKSQDYMAKYGLTPTFKAGIHLGKVTTGEIGNIKKDIVFTGDVLNTTARIQGLCNEYKVELLLSKDLIKALDPKSSYSVFELGETQLRGRDEKITLYSI</sequence>
<dbReference type="Pfam" id="PF00211">
    <property type="entry name" value="Guanylate_cyc"/>
    <property type="match status" value="1"/>
</dbReference>
<dbReference type="InterPro" id="IPR001054">
    <property type="entry name" value="A/G_cyclase"/>
</dbReference>
<keyword evidence="1" id="KW-0472">Membrane</keyword>
<dbReference type="Proteomes" id="UP001255246">
    <property type="component" value="Unassembled WGS sequence"/>
</dbReference>
<protein>
    <submittedName>
        <fullName evidence="3">Adenylate/guanylate cyclase domain-containing protein</fullName>
        <ecNumber evidence="3">4.6.1.-</ecNumber>
    </submittedName>
</protein>
<evidence type="ECO:0000256" key="1">
    <source>
        <dbReference type="SAM" id="Phobius"/>
    </source>
</evidence>
<dbReference type="InterPro" id="IPR029787">
    <property type="entry name" value="Nucleotide_cyclase"/>
</dbReference>
<reference evidence="3 4" key="1">
    <citation type="submission" date="2023-09" db="EMBL/GenBank/DDBJ databases">
        <authorList>
            <person name="Rey-Velasco X."/>
        </authorList>
    </citation>
    <scope>NUCLEOTIDE SEQUENCE [LARGE SCALE GENOMIC DNA]</scope>
    <source>
        <strain evidence="3 4">F388</strain>
    </source>
</reference>
<comment type="caution">
    <text evidence="3">The sequence shown here is derived from an EMBL/GenBank/DDBJ whole genome shotgun (WGS) entry which is preliminary data.</text>
</comment>
<feature type="transmembrane region" description="Helical" evidence="1">
    <location>
        <begin position="130"/>
        <end position="153"/>
    </location>
</feature>
<dbReference type="GO" id="GO:0016829">
    <property type="term" value="F:lyase activity"/>
    <property type="evidence" value="ECO:0007669"/>
    <property type="project" value="UniProtKB-KW"/>
</dbReference>
<feature type="transmembrane region" description="Helical" evidence="1">
    <location>
        <begin position="50"/>
        <end position="75"/>
    </location>
</feature>
<dbReference type="PANTHER" id="PTHR43081:SF1">
    <property type="entry name" value="ADENYLATE CYCLASE, TERMINAL-DIFFERENTIATION SPECIFIC"/>
    <property type="match status" value="1"/>
</dbReference>
<gene>
    <name evidence="3" type="ORF">RM706_07430</name>
</gene>
<dbReference type="EC" id="4.6.1.-" evidence="3"/>
<feature type="transmembrane region" description="Helical" evidence="1">
    <location>
        <begin position="87"/>
        <end position="110"/>
    </location>
</feature>
<feature type="domain" description="Guanylate cyclase" evidence="2">
    <location>
        <begin position="182"/>
        <end position="311"/>
    </location>
</feature>
<dbReference type="CDD" id="cd07302">
    <property type="entry name" value="CHD"/>
    <property type="match status" value="1"/>
</dbReference>
<proteinExistence type="predicted"/>
<keyword evidence="3" id="KW-0456">Lyase</keyword>